<dbReference type="STRING" id="410332.SAMN04488550_2888"/>
<comment type="caution">
    <text evidence="5">The sequence shown here is derived from an EMBL/GenBank/DDBJ whole genome shotgun (WGS) entry which is preliminary data.</text>
</comment>
<proteinExistence type="predicted"/>
<keyword evidence="4" id="KW-1133">Transmembrane helix</keyword>
<dbReference type="eggNOG" id="ENOG5033EKB">
    <property type="taxonomic scope" value="Bacteria"/>
</dbReference>
<dbReference type="Proteomes" id="UP000035009">
    <property type="component" value="Unassembled WGS sequence"/>
</dbReference>
<feature type="transmembrane region" description="Helical" evidence="4">
    <location>
        <begin position="61"/>
        <end position="85"/>
    </location>
</feature>
<sequence length="218" mass="22661">MPMPSSSDDSPTPLDGDDFLAVNRANRERIRAEEAEKASETVDIAKSSDTAEPSTSGGRNVVVALGAAVAVLAVAVIVLGVLLAASSGDDGGTDEEGALRDAKTYASEMFTYGFGKYDDLDRRIRAISTPEFADEYIKSSQLARKANDEAKASSKGSATSAGIVSIEPDRAVVLVALDMAVTSPDAPVLGQGDPSQSRVELALVKADGRWLVSGLDVV</sequence>
<feature type="compositionally biased region" description="Polar residues" evidence="3">
    <location>
        <begin position="47"/>
        <end position="57"/>
    </location>
</feature>
<dbReference type="PANTHER" id="PTHR37042">
    <property type="entry name" value="OUTER MEMBRANE PROTEIN RV1973"/>
    <property type="match status" value="1"/>
</dbReference>
<evidence type="ECO:0008006" key="7">
    <source>
        <dbReference type="Google" id="ProtNLM"/>
    </source>
</evidence>
<name>M3TBM1_GORML</name>
<evidence type="ECO:0000256" key="4">
    <source>
        <dbReference type="SAM" id="Phobius"/>
    </source>
</evidence>
<keyword evidence="4" id="KW-0812">Transmembrane</keyword>
<evidence type="ECO:0000313" key="6">
    <source>
        <dbReference type="Proteomes" id="UP000035009"/>
    </source>
</evidence>
<feature type="region of interest" description="Disordered" evidence="3">
    <location>
        <begin position="1"/>
        <end position="20"/>
    </location>
</feature>
<gene>
    <name evidence="5" type="ORF">GM1_004_02060</name>
</gene>
<evidence type="ECO:0000313" key="5">
    <source>
        <dbReference type="EMBL" id="GAC78761.1"/>
    </source>
</evidence>
<evidence type="ECO:0000256" key="3">
    <source>
        <dbReference type="SAM" id="MobiDB-lite"/>
    </source>
</evidence>
<dbReference type="AlphaFoldDB" id="M3TBM1"/>
<feature type="compositionally biased region" description="Basic and acidic residues" evidence="3">
    <location>
        <begin position="31"/>
        <end position="40"/>
    </location>
</feature>
<keyword evidence="2 4" id="KW-0472">Membrane</keyword>
<organism evidence="5 6">
    <name type="scientific">Gordonia malaquae NBRC 108250</name>
    <dbReference type="NCBI Taxonomy" id="1223542"/>
    <lineage>
        <taxon>Bacteria</taxon>
        <taxon>Bacillati</taxon>
        <taxon>Actinomycetota</taxon>
        <taxon>Actinomycetes</taxon>
        <taxon>Mycobacteriales</taxon>
        <taxon>Gordoniaceae</taxon>
        <taxon>Gordonia</taxon>
    </lineage>
</organism>
<dbReference type="GO" id="GO:0016020">
    <property type="term" value="C:membrane"/>
    <property type="evidence" value="ECO:0007669"/>
    <property type="project" value="UniProtKB-SubCell"/>
</dbReference>
<accession>M3TBM1</accession>
<comment type="subcellular location">
    <subcellularLocation>
        <location evidence="1">Membrane</location>
    </subcellularLocation>
</comment>
<reference evidence="5 6" key="1">
    <citation type="submission" date="2013-02" db="EMBL/GenBank/DDBJ databases">
        <title>Whole genome shotgun sequence of Gordonia malaquae NBRC 108250.</title>
        <authorList>
            <person name="Yoshida I."/>
            <person name="Hosoyama A."/>
            <person name="Tsuchikane K."/>
            <person name="Ando Y."/>
            <person name="Baba S."/>
            <person name="Ohji S."/>
            <person name="Hamada M."/>
            <person name="Tamura T."/>
            <person name="Yamazoe A."/>
            <person name="Yamazaki S."/>
            <person name="Fujita N."/>
        </authorList>
    </citation>
    <scope>NUCLEOTIDE SEQUENCE [LARGE SCALE GENOMIC DNA]</scope>
    <source>
        <strain evidence="5 6">NBRC 108250</strain>
    </source>
</reference>
<dbReference type="EMBL" id="BAOP01000004">
    <property type="protein sequence ID" value="GAC78761.1"/>
    <property type="molecule type" value="Genomic_DNA"/>
</dbReference>
<protein>
    <recommendedName>
        <fullName evidence="7">Mce-associated membrane protein</fullName>
    </recommendedName>
</protein>
<keyword evidence="6" id="KW-1185">Reference proteome</keyword>
<feature type="compositionally biased region" description="Low complexity" evidence="3">
    <location>
        <begin position="1"/>
        <end position="14"/>
    </location>
</feature>
<evidence type="ECO:0000256" key="1">
    <source>
        <dbReference type="ARBA" id="ARBA00004370"/>
    </source>
</evidence>
<evidence type="ECO:0000256" key="2">
    <source>
        <dbReference type="ARBA" id="ARBA00023136"/>
    </source>
</evidence>
<feature type="region of interest" description="Disordered" evidence="3">
    <location>
        <begin position="31"/>
        <end position="57"/>
    </location>
</feature>
<dbReference type="PANTHER" id="PTHR37042:SF4">
    <property type="entry name" value="OUTER MEMBRANE PROTEIN RV1973"/>
    <property type="match status" value="1"/>
</dbReference>